<gene>
    <name evidence="2" type="ORF">NBR_LOCUS16034</name>
</gene>
<evidence type="ECO:0000256" key="1">
    <source>
        <dbReference type="SAM" id="MobiDB-lite"/>
    </source>
</evidence>
<sequence>MDVSTGFDGGHRYRKNMVYRSLRQSSTQIVSTIKKKLTDVERSVQNRRAFRPLNESLSPSRLQQANIIAPALLLQQNLNSTPNKEMLVGYEFDNESNILHTPRTPAPRSARKKLGAITRLRQIANIPPSKNSNRTGESPTGARLSKQMARVRIAEIQSPRKPLLERATSEVKGRRTIADNMVRRVSSIKKKFQ</sequence>
<dbReference type="OMA" id="YRKNMVY"/>
<reference evidence="4" key="1">
    <citation type="submission" date="2016-04" db="UniProtKB">
        <authorList>
            <consortium name="WormBaseParasite"/>
        </authorList>
    </citation>
    <scope>IDENTIFICATION</scope>
</reference>
<dbReference type="WBParaSite" id="NBR_0001603301-mRNA-1">
    <property type="protein sequence ID" value="NBR_0001603301-mRNA-1"/>
    <property type="gene ID" value="NBR_0001603301"/>
</dbReference>
<feature type="region of interest" description="Disordered" evidence="1">
    <location>
        <begin position="126"/>
        <end position="146"/>
    </location>
</feature>
<proteinExistence type="predicted"/>
<protein>
    <submittedName>
        <fullName evidence="2 4">Uncharacterized protein</fullName>
    </submittedName>
</protein>
<evidence type="ECO:0000313" key="2">
    <source>
        <dbReference type="EMBL" id="VDL79628.1"/>
    </source>
</evidence>
<dbReference type="EMBL" id="UYSL01022005">
    <property type="protein sequence ID" value="VDL79628.1"/>
    <property type="molecule type" value="Genomic_DNA"/>
</dbReference>
<dbReference type="Proteomes" id="UP000271162">
    <property type="component" value="Unassembled WGS sequence"/>
</dbReference>
<evidence type="ECO:0000313" key="3">
    <source>
        <dbReference type="Proteomes" id="UP000271162"/>
    </source>
</evidence>
<organism evidence="4">
    <name type="scientific">Nippostrongylus brasiliensis</name>
    <name type="common">Rat hookworm</name>
    <dbReference type="NCBI Taxonomy" id="27835"/>
    <lineage>
        <taxon>Eukaryota</taxon>
        <taxon>Metazoa</taxon>
        <taxon>Ecdysozoa</taxon>
        <taxon>Nematoda</taxon>
        <taxon>Chromadorea</taxon>
        <taxon>Rhabditida</taxon>
        <taxon>Rhabditina</taxon>
        <taxon>Rhabditomorpha</taxon>
        <taxon>Strongyloidea</taxon>
        <taxon>Heligmosomidae</taxon>
        <taxon>Nippostrongylus</taxon>
    </lineage>
</organism>
<evidence type="ECO:0000313" key="4">
    <source>
        <dbReference type="WBParaSite" id="NBR_0001603301-mRNA-1"/>
    </source>
</evidence>
<name>A0A158R2I7_NIPBR</name>
<dbReference type="AlphaFoldDB" id="A0A158R2I7"/>
<feature type="compositionally biased region" description="Polar residues" evidence="1">
    <location>
        <begin position="128"/>
        <end position="138"/>
    </location>
</feature>
<accession>A0A158R2I7</accession>
<keyword evidence="3" id="KW-1185">Reference proteome</keyword>
<reference evidence="2 3" key="2">
    <citation type="submission" date="2018-11" db="EMBL/GenBank/DDBJ databases">
        <authorList>
            <consortium name="Pathogen Informatics"/>
        </authorList>
    </citation>
    <scope>NUCLEOTIDE SEQUENCE [LARGE SCALE GENOMIC DNA]</scope>
</reference>